<evidence type="ECO:0000256" key="1">
    <source>
        <dbReference type="SAM" id="MobiDB-lite"/>
    </source>
</evidence>
<dbReference type="EMBL" id="ML976614">
    <property type="protein sequence ID" value="KAF1851477.1"/>
    <property type="molecule type" value="Genomic_DNA"/>
</dbReference>
<dbReference type="Proteomes" id="UP000800039">
    <property type="component" value="Unassembled WGS sequence"/>
</dbReference>
<dbReference type="GeneID" id="63854825"/>
<feature type="region of interest" description="Disordered" evidence="1">
    <location>
        <begin position="119"/>
        <end position="142"/>
    </location>
</feature>
<keyword evidence="3" id="KW-1185">Reference proteome</keyword>
<dbReference type="OrthoDB" id="3788615at2759"/>
<feature type="compositionally biased region" description="Polar residues" evidence="1">
    <location>
        <begin position="244"/>
        <end position="259"/>
    </location>
</feature>
<organism evidence="2 3">
    <name type="scientific">Cucurbitaria berberidis CBS 394.84</name>
    <dbReference type="NCBI Taxonomy" id="1168544"/>
    <lineage>
        <taxon>Eukaryota</taxon>
        <taxon>Fungi</taxon>
        <taxon>Dikarya</taxon>
        <taxon>Ascomycota</taxon>
        <taxon>Pezizomycotina</taxon>
        <taxon>Dothideomycetes</taxon>
        <taxon>Pleosporomycetidae</taxon>
        <taxon>Pleosporales</taxon>
        <taxon>Pleosporineae</taxon>
        <taxon>Cucurbitariaceae</taxon>
        <taxon>Cucurbitaria</taxon>
    </lineage>
</organism>
<gene>
    <name evidence="2" type="ORF">K460DRAFT_413034</name>
</gene>
<evidence type="ECO:0000313" key="3">
    <source>
        <dbReference type="Proteomes" id="UP000800039"/>
    </source>
</evidence>
<dbReference type="AlphaFoldDB" id="A0A9P4GTG3"/>
<dbReference type="RefSeq" id="XP_040794040.1">
    <property type="nucleotide sequence ID" value="XM_040937575.1"/>
</dbReference>
<protein>
    <submittedName>
        <fullName evidence="2">Uncharacterized protein</fullName>
    </submittedName>
</protein>
<evidence type="ECO:0000313" key="2">
    <source>
        <dbReference type="EMBL" id="KAF1851477.1"/>
    </source>
</evidence>
<comment type="caution">
    <text evidence="2">The sequence shown here is derived from an EMBL/GenBank/DDBJ whole genome shotgun (WGS) entry which is preliminary data.</text>
</comment>
<proteinExistence type="predicted"/>
<accession>A0A9P4GTG3</accession>
<feature type="compositionally biased region" description="Basic and acidic residues" evidence="1">
    <location>
        <begin position="280"/>
        <end position="290"/>
    </location>
</feature>
<reference evidence="2" key="1">
    <citation type="submission" date="2020-01" db="EMBL/GenBank/DDBJ databases">
        <authorList>
            <consortium name="DOE Joint Genome Institute"/>
            <person name="Haridas S."/>
            <person name="Albert R."/>
            <person name="Binder M."/>
            <person name="Bloem J."/>
            <person name="Labutti K."/>
            <person name="Salamov A."/>
            <person name="Andreopoulos B."/>
            <person name="Baker S.E."/>
            <person name="Barry K."/>
            <person name="Bills G."/>
            <person name="Bluhm B.H."/>
            <person name="Cannon C."/>
            <person name="Castanera R."/>
            <person name="Culley D.E."/>
            <person name="Daum C."/>
            <person name="Ezra D."/>
            <person name="Gonzalez J.B."/>
            <person name="Henrissat B."/>
            <person name="Kuo A."/>
            <person name="Liang C."/>
            <person name="Lipzen A."/>
            <person name="Lutzoni F."/>
            <person name="Magnuson J."/>
            <person name="Mondo S."/>
            <person name="Nolan M."/>
            <person name="Ohm R."/>
            <person name="Pangilinan J."/>
            <person name="Park H.-J."/>
            <person name="Ramirez L."/>
            <person name="Alfaro M."/>
            <person name="Sun H."/>
            <person name="Tritt A."/>
            <person name="Yoshinaga Y."/>
            <person name="Zwiers L.-H."/>
            <person name="Turgeon B.G."/>
            <person name="Goodwin S.B."/>
            <person name="Spatafora J.W."/>
            <person name="Crous P.W."/>
            <person name="Grigoriev I.V."/>
        </authorList>
    </citation>
    <scope>NUCLEOTIDE SEQUENCE</scope>
    <source>
        <strain evidence="2">CBS 394.84</strain>
    </source>
</reference>
<sequence>MSNFSKKELKLLYSSYGEDDLYNSGKFKPLTRNLTTGKILMRGHHCGQCNNKMTQNCYENLHYAYCSTWVTRNRDGRRVRVRCGERFALRSDGCAKHPRVQGYNEPLYRAADGYDVDLAEFDDTDPGDLKGEPEDNEDDFEAESEELERLVEAIIEKDGYLPPDFHAKYWQDRAKEKSFAVPKNSGAPGSGNHVAMETISEDQDEVKVTASRGQGNILTSGKAGRGMVNQKRGISLKERPLARDSQTGFTYAGNASVSQPEDGKQKIARSYAPKGSKPKAPMEVRRGPSERDEDATNDTGNHKGKKRVAKWYDKMTGKKEKDESS</sequence>
<feature type="region of interest" description="Disordered" evidence="1">
    <location>
        <begin position="215"/>
        <end position="325"/>
    </location>
</feature>
<feature type="compositionally biased region" description="Basic and acidic residues" evidence="1">
    <location>
        <begin position="310"/>
        <end position="325"/>
    </location>
</feature>
<name>A0A9P4GTG3_9PLEO</name>